<keyword evidence="5" id="KW-1185">Reference proteome</keyword>
<feature type="coiled-coil region" evidence="2">
    <location>
        <begin position="118"/>
        <end position="191"/>
    </location>
</feature>
<feature type="compositionally biased region" description="Polar residues" evidence="3">
    <location>
        <begin position="911"/>
        <end position="930"/>
    </location>
</feature>
<evidence type="ECO:0000256" key="3">
    <source>
        <dbReference type="SAM" id="MobiDB-lite"/>
    </source>
</evidence>
<keyword evidence="1 2" id="KW-0175">Coiled coil</keyword>
<proteinExistence type="predicted"/>
<feature type="coiled-coil region" evidence="2">
    <location>
        <begin position="678"/>
        <end position="821"/>
    </location>
</feature>
<evidence type="ECO:0000313" key="5">
    <source>
        <dbReference type="Proteomes" id="UP001470230"/>
    </source>
</evidence>
<dbReference type="PANTHER" id="PTHR18962">
    <property type="entry name" value="COILED-COIL DOMAIN-CONTAINING PROTEIN 39"/>
    <property type="match status" value="1"/>
</dbReference>
<gene>
    <name evidence="4" type="ORF">M9Y10_045104</name>
</gene>
<dbReference type="EMBL" id="JAPFFF010000009">
    <property type="protein sequence ID" value="KAK8882462.1"/>
    <property type="molecule type" value="Genomic_DNA"/>
</dbReference>
<dbReference type="InterPro" id="IPR033290">
    <property type="entry name" value="CCDC39"/>
</dbReference>
<dbReference type="SUPFAM" id="SSF57997">
    <property type="entry name" value="Tropomyosin"/>
    <property type="match status" value="1"/>
</dbReference>
<evidence type="ECO:0000313" key="4">
    <source>
        <dbReference type="EMBL" id="KAK8882462.1"/>
    </source>
</evidence>
<accession>A0ABR2JUP2</accession>
<evidence type="ECO:0000256" key="1">
    <source>
        <dbReference type="ARBA" id="ARBA00023054"/>
    </source>
</evidence>
<evidence type="ECO:0000256" key="2">
    <source>
        <dbReference type="SAM" id="Coils"/>
    </source>
</evidence>
<comment type="caution">
    <text evidence="4">The sequence shown here is derived from an EMBL/GenBank/DDBJ whole genome shotgun (WGS) entry which is preliminary data.</text>
</comment>
<feature type="region of interest" description="Disordered" evidence="3">
    <location>
        <begin position="879"/>
        <end position="976"/>
    </location>
</feature>
<dbReference type="Proteomes" id="UP001470230">
    <property type="component" value="Unassembled WGS sequence"/>
</dbReference>
<reference evidence="4 5" key="1">
    <citation type="submission" date="2024-04" db="EMBL/GenBank/DDBJ databases">
        <title>Tritrichomonas musculus Genome.</title>
        <authorList>
            <person name="Alves-Ferreira E."/>
            <person name="Grigg M."/>
            <person name="Lorenzi H."/>
            <person name="Galac M."/>
        </authorList>
    </citation>
    <scope>NUCLEOTIDE SEQUENCE [LARGE SCALE GENOMIC DNA]</scope>
    <source>
        <strain evidence="4 5">EAF2021</strain>
    </source>
</reference>
<feature type="coiled-coil region" evidence="2">
    <location>
        <begin position="27"/>
        <end position="75"/>
    </location>
</feature>
<feature type="compositionally biased region" description="Polar residues" evidence="3">
    <location>
        <begin position="944"/>
        <end position="969"/>
    </location>
</feature>
<feature type="compositionally biased region" description="Low complexity" evidence="3">
    <location>
        <begin position="931"/>
        <end position="943"/>
    </location>
</feature>
<sequence length="976" mass="113389">MSETIVQYYTKLPDFANDENRKLHAINKQKGAQYQALDAECKDLEERHKVLKEHLQNVLNEVKSVEQLVYEKEKQAEEEKHLQQLAERERGKIRVDYEKAEKSTEEVQSKWSILQGKMQVAQNRIDNYKEEMQLNQKQLEEWEKAAKQKEEDFQVIQKYQKDDDGKIKGLIMEKEKAAILVDEKKAELQQEITTTRQLQIELDETADFFRKIHEERARLLAQWEATLRQVHALDEQVEKANANYDSRNGESDKYRSSIAEEMKNFDLAESANKQIERQMSMLDHQVGQKQQQVQSETQQILDFREVVATQRQKLDKCESDIRAYNEHIADYQNKIAKENARREALRQRLQETQDAYDLQKDYTKDITEQTKIMYDFYAQEEQKIKELDKSIDDTKKQIYILSQEVFKLRKEEKLLMAEIEGSQSQSKNLQIRINDFDKEILKQLELLYNANFQIQLMENKIAKMQGTNTAEDTSEYEKKIKELEALVAGKEELIKNLNVALHRLDLDIRTAQQRKKKLTSDNQDLSNKLNDINIDQASLDKSVIKVHKKKEEALVQLNMLRLRVAKLSEQWEEKCDDIVKLENRREQLALSWQERMKELEANLATLKVQVKVETEAKHQAIVELADRKKRCEGLEAKYKIIMGTYNLGGSESKEGEDDNVIDAGNLQSNFIIKFATEREQVVKRGDELEEEVKAAIKQLRLLEKQMEKLNIQTDEYKRGFQVENPELEAKKRTLEEQLRIAQEKLNSKKAQALQAQEEKEVMERTYNQQQDSIAVMQTEITKMQPIIERTKSENNELKEKIKRANYAMKRARDNLRKEENVPLDSKYPSSLYEMNVEMSLQKDKIKNTLVELTKLSDGNREIETKLSLGLSQIGLQMQHSIRPPSSSVSPAASSRHSQRSGASFRSGASSNQPPNSARRNYNNNLSSKNQSPPNSARRSNASNYSKGSVTSRKSTASNASKGSKVSVNVHQIEFPA</sequence>
<protein>
    <submittedName>
        <fullName evidence="4">Coiled-coil domain-containing protein 39</fullName>
    </submittedName>
</protein>
<dbReference type="Pfam" id="PF24161">
    <property type="entry name" value="CCDC39"/>
    <property type="match status" value="1"/>
</dbReference>
<organism evidence="4 5">
    <name type="scientific">Tritrichomonas musculus</name>
    <dbReference type="NCBI Taxonomy" id="1915356"/>
    <lineage>
        <taxon>Eukaryota</taxon>
        <taxon>Metamonada</taxon>
        <taxon>Parabasalia</taxon>
        <taxon>Tritrichomonadida</taxon>
        <taxon>Tritrichomonadidae</taxon>
        <taxon>Tritrichomonas</taxon>
    </lineage>
</organism>
<feature type="compositionally biased region" description="Low complexity" evidence="3">
    <location>
        <begin position="879"/>
        <end position="910"/>
    </location>
</feature>
<feature type="coiled-coil region" evidence="2">
    <location>
        <begin position="258"/>
        <end position="397"/>
    </location>
</feature>
<name>A0ABR2JUP2_9EUKA</name>
<feature type="coiled-coil region" evidence="2">
    <location>
        <begin position="473"/>
        <end position="616"/>
    </location>
</feature>
<dbReference type="PANTHER" id="PTHR18962:SF0">
    <property type="entry name" value="COILED-COIL DOMAIN-CONTAINING PROTEIN 39"/>
    <property type="match status" value="1"/>
</dbReference>